<dbReference type="OrthoDB" id="9779287at2"/>
<gene>
    <name evidence="6" type="ORF">SAMN02746098_03865</name>
</gene>
<dbReference type="GO" id="GO:0015833">
    <property type="term" value="P:peptide transport"/>
    <property type="evidence" value="ECO:0007669"/>
    <property type="project" value="InterPro"/>
</dbReference>
<dbReference type="InterPro" id="IPR050319">
    <property type="entry name" value="ABC_transp_ATP-bind"/>
</dbReference>
<dbReference type="AlphaFoldDB" id="A0A1M6A274"/>
<proteinExistence type="inferred from homology"/>
<dbReference type="SMART" id="SM00382">
    <property type="entry name" value="AAA"/>
    <property type="match status" value="1"/>
</dbReference>
<comment type="similarity">
    <text evidence="1">Belongs to the ABC transporter superfamily.</text>
</comment>
<dbReference type="Gene3D" id="3.40.50.300">
    <property type="entry name" value="P-loop containing nucleotide triphosphate hydrolases"/>
    <property type="match status" value="1"/>
</dbReference>
<dbReference type="GO" id="GO:0005524">
    <property type="term" value="F:ATP binding"/>
    <property type="evidence" value="ECO:0007669"/>
    <property type="project" value="UniProtKB-KW"/>
</dbReference>
<evidence type="ECO:0000313" key="6">
    <source>
        <dbReference type="EMBL" id="SHI30556.1"/>
    </source>
</evidence>
<evidence type="ECO:0000256" key="2">
    <source>
        <dbReference type="ARBA" id="ARBA00022448"/>
    </source>
</evidence>
<evidence type="ECO:0000256" key="3">
    <source>
        <dbReference type="ARBA" id="ARBA00022741"/>
    </source>
</evidence>
<evidence type="ECO:0000256" key="1">
    <source>
        <dbReference type="ARBA" id="ARBA00005417"/>
    </source>
</evidence>
<dbReference type="FunFam" id="3.40.50.300:FF:000016">
    <property type="entry name" value="Oligopeptide ABC transporter ATP-binding component"/>
    <property type="match status" value="1"/>
</dbReference>
<keyword evidence="3" id="KW-0547">Nucleotide-binding</keyword>
<name>A0A1M6A274_9FIRM</name>
<feature type="domain" description="ABC transporter" evidence="5">
    <location>
        <begin position="6"/>
        <end position="256"/>
    </location>
</feature>
<dbReference type="InterPro" id="IPR003593">
    <property type="entry name" value="AAA+_ATPase"/>
</dbReference>
<reference evidence="7" key="1">
    <citation type="submission" date="2016-11" db="EMBL/GenBank/DDBJ databases">
        <authorList>
            <person name="Varghese N."/>
            <person name="Submissions S."/>
        </authorList>
    </citation>
    <scope>NUCLEOTIDE SEQUENCE [LARGE SCALE GENOMIC DNA]</scope>
    <source>
        <strain evidence="7">DSM 15449</strain>
    </source>
</reference>
<keyword evidence="7" id="KW-1185">Reference proteome</keyword>
<dbReference type="PANTHER" id="PTHR43776">
    <property type="entry name" value="TRANSPORT ATP-BINDING PROTEIN"/>
    <property type="match status" value="1"/>
</dbReference>
<protein>
    <submittedName>
        <fullName evidence="6">Peptide/nickel transport system ATP-binding protein</fullName>
    </submittedName>
</protein>
<dbReference type="PROSITE" id="PS00211">
    <property type="entry name" value="ABC_TRANSPORTER_1"/>
    <property type="match status" value="1"/>
</dbReference>
<dbReference type="InterPro" id="IPR013563">
    <property type="entry name" value="Oligopep_ABC_C"/>
</dbReference>
<accession>A0A1M6A274</accession>
<dbReference type="InterPro" id="IPR003439">
    <property type="entry name" value="ABC_transporter-like_ATP-bd"/>
</dbReference>
<dbReference type="CDD" id="cd03257">
    <property type="entry name" value="ABC_NikE_OppD_transporters"/>
    <property type="match status" value="1"/>
</dbReference>
<sequence>MNEVLMKVQDLSKYFTIDTDWRGKPVSVLKAVDEVSLTINKGEAFGLVGESGCGKTTLGKILVNLYSPTSGKIFFEGKELSALNKKQRRSYCKDIQMIFQDPYASLNPRMTVGDIIAEPIIINKLLPMSEVEERVIFLLNCVGLARHQRNRFPHEFSGGQRQRVGIARALAVEPKLIVCDEPVSALDVSIQAQVLNLLDDLKEEFKLTYLFIAHGLGVVKHISDRVGVMYLGKLVEIAPKKELYANPLNPYTQALLSAIPVINSEKKERIILKGDVPSPINPPAGCRFSSRCFKEFGPCKLNAPKLKEVSPGHWVACHLF</sequence>
<keyword evidence="4 6" id="KW-0067">ATP-binding</keyword>
<dbReference type="Proteomes" id="UP000183954">
    <property type="component" value="Unassembled WGS sequence"/>
</dbReference>
<evidence type="ECO:0000313" key="7">
    <source>
        <dbReference type="Proteomes" id="UP000183954"/>
    </source>
</evidence>
<keyword evidence="2" id="KW-0813">Transport</keyword>
<dbReference type="InterPro" id="IPR027417">
    <property type="entry name" value="P-loop_NTPase"/>
</dbReference>
<dbReference type="InterPro" id="IPR017871">
    <property type="entry name" value="ABC_transporter-like_CS"/>
</dbReference>
<dbReference type="STRING" id="1121420.SAMN02746098_03865"/>
<evidence type="ECO:0000256" key="4">
    <source>
        <dbReference type="ARBA" id="ARBA00022840"/>
    </source>
</evidence>
<dbReference type="PROSITE" id="PS50893">
    <property type="entry name" value="ABC_TRANSPORTER_2"/>
    <property type="match status" value="1"/>
</dbReference>
<dbReference type="GO" id="GO:0016887">
    <property type="term" value="F:ATP hydrolysis activity"/>
    <property type="evidence" value="ECO:0007669"/>
    <property type="project" value="InterPro"/>
</dbReference>
<dbReference type="RefSeq" id="WP_073031365.1">
    <property type="nucleotide sequence ID" value="NZ_FQXJ01000016.1"/>
</dbReference>
<dbReference type="NCBIfam" id="TIGR01727">
    <property type="entry name" value="oligo_HPY"/>
    <property type="match status" value="1"/>
</dbReference>
<dbReference type="SUPFAM" id="SSF52540">
    <property type="entry name" value="P-loop containing nucleoside triphosphate hydrolases"/>
    <property type="match status" value="1"/>
</dbReference>
<dbReference type="Pfam" id="PF00005">
    <property type="entry name" value="ABC_tran"/>
    <property type="match status" value="1"/>
</dbReference>
<dbReference type="PANTHER" id="PTHR43776:SF8">
    <property type="entry name" value="ABC TRANSPORTER, ATP-BINDING PROTEIN"/>
    <property type="match status" value="1"/>
</dbReference>
<organism evidence="6 7">
    <name type="scientific">Desulfosporosinus lacus DSM 15449</name>
    <dbReference type="NCBI Taxonomy" id="1121420"/>
    <lineage>
        <taxon>Bacteria</taxon>
        <taxon>Bacillati</taxon>
        <taxon>Bacillota</taxon>
        <taxon>Clostridia</taxon>
        <taxon>Eubacteriales</taxon>
        <taxon>Desulfitobacteriaceae</taxon>
        <taxon>Desulfosporosinus</taxon>
    </lineage>
</organism>
<dbReference type="GO" id="GO:0055085">
    <property type="term" value="P:transmembrane transport"/>
    <property type="evidence" value="ECO:0007669"/>
    <property type="project" value="UniProtKB-ARBA"/>
</dbReference>
<evidence type="ECO:0000259" key="5">
    <source>
        <dbReference type="PROSITE" id="PS50893"/>
    </source>
</evidence>
<dbReference type="EMBL" id="FQXJ01000016">
    <property type="protein sequence ID" value="SHI30556.1"/>
    <property type="molecule type" value="Genomic_DNA"/>
</dbReference>
<dbReference type="Pfam" id="PF08352">
    <property type="entry name" value="oligo_HPY"/>
    <property type="match status" value="1"/>
</dbReference>